<evidence type="ECO:0000256" key="2">
    <source>
        <dbReference type="ARBA" id="ARBA00022679"/>
    </source>
</evidence>
<sequence>MPDAQFSVARLADVYDPLDPDRSDLDAYAAMVREHGARSVLDVGCGTGTFACLLAQRGTEVTGVDPAGASLDVARRKPGAERVAWVHGDATALPPDLEVDLAVMTANVAQVFLTDEAWAETLRCVHAALRPGGLLVFETRVPARQGWEDWVPERSRSVADIDGVGRVETWHELLRVDLPYVTFRANVLFRSDGALLTSESTLRFRERAELEESLGSAGFVVEEVRDAPDRPGREWVFVARRGAPTLAP</sequence>
<dbReference type="RefSeq" id="WP_295657503.1">
    <property type="nucleotide sequence ID" value="NZ_CADCUP010000071.1"/>
</dbReference>
<evidence type="ECO:0000259" key="4">
    <source>
        <dbReference type="Pfam" id="PF13649"/>
    </source>
</evidence>
<reference evidence="5" key="1">
    <citation type="submission" date="2020-02" db="EMBL/GenBank/DDBJ databases">
        <authorList>
            <person name="Meier V. D."/>
        </authorList>
    </citation>
    <scope>NUCLEOTIDE SEQUENCE</scope>
    <source>
        <strain evidence="5">AVDCRST_MAG06</strain>
    </source>
</reference>
<dbReference type="GO" id="GO:0008168">
    <property type="term" value="F:methyltransferase activity"/>
    <property type="evidence" value="ECO:0007669"/>
    <property type="project" value="UniProtKB-KW"/>
</dbReference>
<dbReference type="EMBL" id="CADCUP010000071">
    <property type="protein sequence ID" value="CAA9382338.1"/>
    <property type="molecule type" value="Genomic_DNA"/>
</dbReference>
<organism evidence="5">
    <name type="scientific">uncultured Nocardioides sp</name>
    <dbReference type="NCBI Taxonomy" id="198441"/>
    <lineage>
        <taxon>Bacteria</taxon>
        <taxon>Bacillati</taxon>
        <taxon>Actinomycetota</taxon>
        <taxon>Actinomycetes</taxon>
        <taxon>Propionibacteriales</taxon>
        <taxon>Nocardioidaceae</taxon>
        <taxon>Nocardioides</taxon>
        <taxon>environmental samples</taxon>
    </lineage>
</organism>
<proteinExistence type="predicted"/>
<dbReference type="PANTHER" id="PTHR43464:SF19">
    <property type="entry name" value="UBIQUINONE BIOSYNTHESIS O-METHYLTRANSFERASE, MITOCHONDRIAL"/>
    <property type="match status" value="1"/>
</dbReference>
<evidence type="ECO:0000256" key="1">
    <source>
        <dbReference type="ARBA" id="ARBA00022603"/>
    </source>
</evidence>
<dbReference type="PANTHER" id="PTHR43464">
    <property type="entry name" value="METHYLTRANSFERASE"/>
    <property type="match status" value="1"/>
</dbReference>
<dbReference type="CDD" id="cd02440">
    <property type="entry name" value="AdoMet_MTases"/>
    <property type="match status" value="1"/>
</dbReference>
<keyword evidence="2 5" id="KW-0808">Transferase</keyword>
<dbReference type="AlphaFoldDB" id="A0A6J4NGT9"/>
<keyword evidence="3" id="KW-0949">S-adenosyl-L-methionine</keyword>
<dbReference type="InterPro" id="IPR041698">
    <property type="entry name" value="Methyltransf_25"/>
</dbReference>
<keyword evidence="1 5" id="KW-0489">Methyltransferase</keyword>
<protein>
    <submittedName>
        <fullName evidence="5">SAM-dependent methyltransferase</fullName>
    </submittedName>
</protein>
<evidence type="ECO:0000313" key="5">
    <source>
        <dbReference type="EMBL" id="CAA9382338.1"/>
    </source>
</evidence>
<dbReference type="Pfam" id="PF13649">
    <property type="entry name" value="Methyltransf_25"/>
    <property type="match status" value="1"/>
</dbReference>
<dbReference type="Gene3D" id="3.40.50.150">
    <property type="entry name" value="Vaccinia Virus protein VP39"/>
    <property type="match status" value="1"/>
</dbReference>
<dbReference type="SUPFAM" id="SSF53335">
    <property type="entry name" value="S-adenosyl-L-methionine-dependent methyltransferases"/>
    <property type="match status" value="1"/>
</dbReference>
<evidence type="ECO:0000256" key="3">
    <source>
        <dbReference type="ARBA" id="ARBA00022691"/>
    </source>
</evidence>
<feature type="domain" description="Methyltransferase" evidence="4">
    <location>
        <begin position="40"/>
        <end position="133"/>
    </location>
</feature>
<gene>
    <name evidence="5" type="ORF">AVDCRST_MAG06-1047</name>
</gene>
<name>A0A6J4NGT9_9ACTN</name>
<accession>A0A6J4NGT9</accession>
<dbReference type="GO" id="GO:0032259">
    <property type="term" value="P:methylation"/>
    <property type="evidence" value="ECO:0007669"/>
    <property type="project" value="UniProtKB-KW"/>
</dbReference>
<dbReference type="InterPro" id="IPR029063">
    <property type="entry name" value="SAM-dependent_MTases_sf"/>
</dbReference>